<feature type="compositionally biased region" description="Polar residues" evidence="1">
    <location>
        <begin position="43"/>
        <end position="60"/>
    </location>
</feature>
<evidence type="ECO:0000256" key="1">
    <source>
        <dbReference type="SAM" id="MobiDB-lite"/>
    </source>
</evidence>
<reference evidence="2 3" key="1">
    <citation type="submission" date="2018-11" db="EMBL/GenBank/DDBJ databases">
        <authorList>
            <consortium name="Pathogen Informatics"/>
        </authorList>
    </citation>
    <scope>NUCLEOTIDE SEQUENCE [LARGE SCALE GENOMIC DNA]</scope>
</reference>
<evidence type="ECO:0000313" key="3">
    <source>
        <dbReference type="Proteomes" id="UP000271098"/>
    </source>
</evidence>
<sequence length="144" mass="16056">MVENRRTLMARQIKLRRDQQKQRKALLSAAADVNSTAAANTVSSPWNSGSEQEQPCVSKSSDSKTEEPLRVPPLLPVIQRPQLIDPRPRTPVIAQPTPLLPAPLFVPPLDLRFMPLNYHLINPMPFQFTPVLPYASALPFLSAL</sequence>
<dbReference type="AlphaFoldDB" id="A0A3P7MLK0"/>
<gene>
    <name evidence="2" type="ORF">GPUH_LOCUS14440</name>
</gene>
<name>A0A3P7MLK0_9BILA</name>
<protein>
    <submittedName>
        <fullName evidence="2">Uncharacterized protein</fullName>
    </submittedName>
</protein>
<organism evidence="2 3">
    <name type="scientific">Gongylonema pulchrum</name>
    <dbReference type="NCBI Taxonomy" id="637853"/>
    <lineage>
        <taxon>Eukaryota</taxon>
        <taxon>Metazoa</taxon>
        <taxon>Ecdysozoa</taxon>
        <taxon>Nematoda</taxon>
        <taxon>Chromadorea</taxon>
        <taxon>Rhabditida</taxon>
        <taxon>Spirurina</taxon>
        <taxon>Spiruromorpha</taxon>
        <taxon>Spiruroidea</taxon>
        <taxon>Gongylonematidae</taxon>
        <taxon>Gongylonema</taxon>
    </lineage>
</organism>
<proteinExistence type="predicted"/>
<feature type="region of interest" description="Disordered" evidence="1">
    <location>
        <begin position="13"/>
        <end position="72"/>
    </location>
</feature>
<feature type="compositionally biased region" description="Low complexity" evidence="1">
    <location>
        <begin position="28"/>
        <end position="42"/>
    </location>
</feature>
<accession>A0A3P7MLK0</accession>
<dbReference type="EMBL" id="UYRT01081267">
    <property type="protein sequence ID" value="VDN24167.1"/>
    <property type="molecule type" value="Genomic_DNA"/>
</dbReference>
<keyword evidence="3" id="KW-1185">Reference proteome</keyword>
<dbReference type="OrthoDB" id="5842031at2759"/>
<evidence type="ECO:0000313" key="2">
    <source>
        <dbReference type="EMBL" id="VDN24167.1"/>
    </source>
</evidence>
<dbReference type="Proteomes" id="UP000271098">
    <property type="component" value="Unassembled WGS sequence"/>
</dbReference>